<dbReference type="GO" id="GO:0006796">
    <property type="term" value="P:phosphate-containing compound metabolic process"/>
    <property type="evidence" value="ECO:0007669"/>
    <property type="project" value="UniProtKB-ARBA"/>
</dbReference>
<reference evidence="6" key="1">
    <citation type="journal article" date="2014" name="Int. J. Syst. Evol. Microbiol.">
        <title>Complete genome sequence of Corynebacterium casei LMG S-19264T (=DSM 44701T), isolated from a smear-ripened cheese.</title>
        <authorList>
            <consortium name="US DOE Joint Genome Institute (JGI-PGF)"/>
            <person name="Walter F."/>
            <person name="Albersmeier A."/>
            <person name="Kalinowski J."/>
            <person name="Ruckert C."/>
        </authorList>
    </citation>
    <scope>NUCLEOTIDE SEQUENCE</scope>
    <source>
        <strain evidence="6">VKM Ac-1321</strain>
    </source>
</reference>
<dbReference type="RefSeq" id="WP_261963533.1">
    <property type="nucleotide sequence ID" value="NZ_BAAAXA010000003.1"/>
</dbReference>
<keyword evidence="3 4" id="KW-0418">Kinase</keyword>
<dbReference type="InterPro" id="IPR002173">
    <property type="entry name" value="Carboh/pur_kinase_PfkB_CS"/>
</dbReference>
<dbReference type="GO" id="GO:0016301">
    <property type="term" value="F:kinase activity"/>
    <property type="evidence" value="ECO:0007669"/>
    <property type="project" value="UniProtKB-KW"/>
</dbReference>
<evidence type="ECO:0000259" key="5">
    <source>
        <dbReference type="Pfam" id="PF00294"/>
    </source>
</evidence>
<dbReference type="AlphaFoldDB" id="A0A9W6NL80"/>
<comment type="caution">
    <text evidence="6">The sequence shown here is derived from an EMBL/GenBank/DDBJ whole genome shotgun (WGS) entry which is preliminary data.</text>
</comment>
<protein>
    <recommendedName>
        <fullName evidence="5">Carbohydrate kinase PfkB domain-containing protein</fullName>
    </recommendedName>
</protein>
<sequence>MDSKVSMDVLVVGDANPDLVLRGDVRPRFGQEEQLLDAADLVLGGSAAITAMGCARLGLRTGLLAAVGADVFGTFTRARLEERGVRLLAPAADVTMTPTGLSVILSAPGDRAILTLPGTIPALRPEDVTDELLAGARHVHVSSLFLQPGLHAGLAGVFKRARALGVSTSLDTNWDPSGQWAGLEEILAVTDVFLPNAAELLAVTRAGTMHLATGAMDAAVGAGSITAGAGDTAAGVEGVAAGAAEVTAGAGEAAADVLEAAAEQLVVMGTAVVLKDGARGGRAWWLGSGGAVVAAAAPGVAVDVVDTTGAGDSFNAGFLAARLGGLDIAGALEWAARAGSLSTRAAGGTAAQATREEVIPSAR</sequence>
<dbReference type="PANTHER" id="PTHR10584:SF166">
    <property type="entry name" value="RIBOKINASE"/>
    <property type="match status" value="1"/>
</dbReference>
<organism evidence="6 7">
    <name type="scientific">Dactylosporangium matsuzakiense</name>
    <dbReference type="NCBI Taxonomy" id="53360"/>
    <lineage>
        <taxon>Bacteria</taxon>
        <taxon>Bacillati</taxon>
        <taxon>Actinomycetota</taxon>
        <taxon>Actinomycetes</taxon>
        <taxon>Micromonosporales</taxon>
        <taxon>Micromonosporaceae</taxon>
        <taxon>Dactylosporangium</taxon>
    </lineage>
</organism>
<gene>
    <name evidence="6" type="ORF">GCM10017581_034170</name>
</gene>
<evidence type="ECO:0000256" key="1">
    <source>
        <dbReference type="ARBA" id="ARBA00010688"/>
    </source>
</evidence>
<dbReference type="PROSITE" id="PS00584">
    <property type="entry name" value="PFKB_KINASES_2"/>
    <property type="match status" value="1"/>
</dbReference>
<evidence type="ECO:0000256" key="4">
    <source>
        <dbReference type="RuleBase" id="RU003704"/>
    </source>
</evidence>
<reference evidence="6" key="2">
    <citation type="submission" date="2023-01" db="EMBL/GenBank/DDBJ databases">
        <authorList>
            <person name="Sun Q."/>
            <person name="Evtushenko L."/>
        </authorList>
    </citation>
    <scope>NUCLEOTIDE SEQUENCE</scope>
    <source>
        <strain evidence="6">VKM Ac-1321</strain>
    </source>
</reference>
<feature type="domain" description="Carbohydrate kinase PfkB" evidence="5">
    <location>
        <begin position="244"/>
        <end position="351"/>
    </location>
</feature>
<keyword evidence="2 4" id="KW-0808">Transferase</keyword>
<evidence type="ECO:0000313" key="6">
    <source>
        <dbReference type="EMBL" id="GLL01675.1"/>
    </source>
</evidence>
<dbReference type="InterPro" id="IPR002139">
    <property type="entry name" value="Ribo/fructo_kinase"/>
</dbReference>
<dbReference type="PANTHER" id="PTHR10584">
    <property type="entry name" value="SUGAR KINASE"/>
    <property type="match status" value="1"/>
</dbReference>
<name>A0A9W6NL80_9ACTN</name>
<comment type="similarity">
    <text evidence="1 4">Belongs to the carbohydrate kinase PfkB family.</text>
</comment>
<evidence type="ECO:0000256" key="3">
    <source>
        <dbReference type="ARBA" id="ARBA00022777"/>
    </source>
</evidence>
<dbReference type="Pfam" id="PF00294">
    <property type="entry name" value="PfkB"/>
    <property type="match status" value="2"/>
</dbReference>
<accession>A0A9W6NL80</accession>
<evidence type="ECO:0000313" key="7">
    <source>
        <dbReference type="Proteomes" id="UP001143480"/>
    </source>
</evidence>
<proteinExistence type="inferred from homology"/>
<dbReference type="SUPFAM" id="SSF53613">
    <property type="entry name" value="Ribokinase-like"/>
    <property type="match status" value="1"/>
</dbReference>
<dbReference type="InterPro" id="IPR029056">
    <property type="entry name" value="Ribokinase-like"/>
</dbReference>
<keyword evidence="7" id="KW-1185">Reference proteome</keyword>
<dbReference type="Gene3D" id="3.40.1190.20">
    <property type="match status" value="1"/>
</dbReference>
<evidence type="ECO:0000256" key="2">
    <source>
        <dbReference type="ARBA" id="ARBA00022679"/>
    </source>
</evidence>
<dbReference type="PRINTS" id="PR00990">
    <property type="entry name" value="RIBOKINASE"/>
</dbReference>
<dbReference type="EMBL" id="BSFP01000018">
    <property type="protein sequence ID" value="GLL01675.1"/>
    <property type="molecule type" value="Genomic_DNA"/>
</dbReference>
<feature type="domain" description="Carbohydrate kinase PfkB" evidence="5">
    <location>
        <begin position="8"/>
        <end position="207"/>
    </location>
</feature>
<dbReference type="GO" id="GO:0005829">
    <property type="term" value="C:cytosol"/>
    <property type="evidence" value="ECO:0007669"/>
    <property type="project" value="TreeGrafter"/>
</dbReference>
<dbReference type="Proteomes" id="UP001143480">
    <property type="component" value="Unassembled WGS sequence"/>
</dbReference>
<dbReference type="InterPro" id="IPR011611">
    <property type="entry name" value="PfkB_dom"/>
</dbReference>